<proteinExistence type="predicted"/>
<name>A6F2H6_9GAMM</name>
<dbReference type="EMBL" id="ABCP01000024">
    <property type="protein sequence ID" value="EDM47038.1"/>
    <property type="molecule type" value="Genomic_DNA"/>
</dbReference>
<dbReference type="Proteomes" id="UP000005856">
    <property type="component" value="Unassembled WGS sequence"/>
</dbReference>
<evidence type="ECO:0000313" key="1">
    <source>
        <dbReference type="EMBL" id="EDM47038.1"/>
    </source>
</evidence>
<evidence type="ECO:0000313" key="2">
    <source>
        <dbReference type="Proteomes" id="UP000005856"/>
    </source>
</evidence>
<keyword evidence="2" id="KW-1185">Reference proteome</keyword>
<protein>
    <submittedName>
        <fullName evidence="1">Uncharacterized protein</fullName>
    </submittedName>
</protein>
<dbReference type="AlphaFoldDB" id="A6F2H6"/>
<reference evidence="1 2" key="1">
    <citation type="submission" date="2007-06" db="EMBL/GenBank/DDBJ databases">
        <authorList>
            <person name="Green D."/>
            <person name="Ferriera S."/>
            <person name="Johnson J."/>
            <person name="Kravitz S."/>
            <person name="Beeson K."/>
            <person name="Sutton G."/>
            <person name="Rogers Y.-H."/>
            <person name="Friedman R."/>
            <person name="Frazier M."/>
            <person name="Venter J.C."/>
        </authorList>
    </citation>
    <scope>NUCLEOTIDE SEQUENCE [LARGE SCALE GENOMIC DNA]</scope>
    <source>
        <strain evidence="1 2">DG893</strain>
    </source>
</reference>
<accession>A6F2H6</accession>
<comment type="caution">
    <text evidence="1">The sequence shown here is derived from an EMBL/GenBank/DDBJ whole genome shotgun (WGS) entry which is preliminary data.</text>
</comment>
<sequence length="28" mass="3147">MGYSDQVVVPLDRQVGDLPWLIVLPQAH</sequence>
<gene>
    <name evidence="1" type="ORF">MDG893_02090</name>
</gene>
<organism evidence="1 2">
    <name type="scientific">Marinobacter algicola DG893</name>
    <dbReference type="NCBI Taxonomy" id="443152"/>
    <lineage>
        <taxon>Bacteria</taxon>
        <taxon>Pseudomonadati</taxon>
        <taxon>Pseudomonadota</taxon>
        <taxon>Gammaproteobacteria</taxon>
        <taxon>Pseudomonadales</taxon>
        <taxon>Marinobacteraceae</taxon>
        <taxon>Marinobacter</taxon>
    </lineage>
</organism>